<proteinExistence type="predicted"/>
<keyword evidence="1" id="KW-0175">Coiled coil</keyword>
<evidence type="ECO:0008006" key="5">
    <source>
        <dbReference type="Google" id="ProtNLM"/>
    </source>
</evidence>
<feature type="compositionally biased region" description="Low complexity" evidence="2">
    <location>
        <begin position="723"/>
        <end position="740"/>
    </location>
</feature>
<evidence type="ECO:0000313" key="3">
    <source>
        <dbReference type="EMBL" id="CAK7263212.1"/>
    </source>
</evidence>
<feature type="region of interest" description="Disordered" evidence="2">
    <location>
        <begin position="834"/>
        <end position="861"/>
    </location>
</feature>
<keyword evidence="4" id="KW-1185">Reference proteome</keyword>
<feature type="region of interest" description="Disordered" evidence="2">
    <location>
        <begin position="667"/>
        <end position="740"/>
    </location>
</feature>
<feature type="region of interest" description="Disordered" evidence="2">
    <location>
        <begin position="1"/>
        <end position="27"/>
    </location>
</feature>
<feature type="compositionally biased region" description="Basic residues" evidence="2">
    <location>
        <begin position="760"/>
        <end position="770"/>
    </location>
</feature>
<feature type="coiled-coil region" evidence="1">
    <location>
        <begin position="903"/>
        <end position="934"/>
    </location>
</feature>
<reference evidence="3 4" key="1">
    <citation type="submission" date="2024-01" db="EMBL/GenBank/DDBJ databases">
        <authorList>
            <person name="Allen C."/>
            <person name="Tagirdzhanova G."/>
        </authorList>
    </citation>
    <scope>NUCLEOTIDE SEQUENCE [LARGE SCALE GENOMIC DNA]</scope>
    <source>
        <strain evidence="3 4">CBS 119000</strain>
    </source>
</reference>
<sequence length="943" mass="100708">MFAGSLESRCEKNPPNQLGQSREFDGANGSEQLHQMDQQSDLLSRLSCMSQQELDQMNAVLDQCQILDNGQILFGSACGGYSNNTGGSLPLTDNLHQYRFDQQPPPQTSQHREQQVQQKQYLQRLYLQQLQLHNEEQKKFDAAEAARQRQAQASPSCASLQQPFHRELPVYFDAAPSFAGPPYPIAQQLAGEIAQQRARQLPLSQKGIRPLDSSRFNRGVDVPSDQATLSPKKQRTVSSSPKKPGRLESIYASIRNKTANMRRSRTTFTHEAAPSSVVPLSTVAPLATLRDATFLSENSYNNIQSHHIHSRSSNCGDLDLDLALELDLNLDLGLNLNAKSAAMGSFPPTPPLTGVASSLSSASSSFSMSACSSVASSAADSHLFSHPLAAQVSHNPLYSHNLPYQHPGSSEEDLSHVDMATFVSGVVDDPFADSGAYFGNCSDMPVHQHQHHQPLPLHTEAQYPPQRVSDSGVSSACWPTSLTMPNSRTPPLQQQEDNDVTPVTLAMNIPGRTELLSNISPSAYLANAAANMSGAPVIASANASVAAAAAANMMKQKALGNNAMDIDENWWQDCVVDSAVGEPLQASSINFDSVYGAASSLPAGYPCDHIDNNTQALGTSGNMQYCMPDLASQGLMIDMAPVATNPGGAYPRSQYYFPGIAATSGGNAYPPGPPAPLAGEYESRHDRASASSRRSKPRAPSAGARYHSTSRGDGLHSPRKRPSATNLSKTNSSSSSAGFYSGDSVSGISAAMMTAPSTPRSHHQLGRRSHSMQNLSRTSPTPGGSGSMGTLSNTTTPSKGAIQKRRSAGNLRRVSSTQGITSLTAAAAITAAVGATGMPEPKTPRRQRSTSADPSRPRSVAANSGAFFASEDNKFFNFTASDHQKLMSGVAPSGSSKTKARRERALQEKTRKLSEQLMRAMQEAGGDVTKLEAEGLKDLAITL</sequence>
<feature type="region of interest" description="Disordered" evidence="2">
    <location>
        <begin position="754"/>
        <end position="816"/>
    </location>
</feature>
<gene>
    <name evidence="3" type="ORF">SEPCBS119000_000380</name>
</gene>
<comment type="caution">
    <text evidence="3">The sequence shown here is derived from an EMBL/GenBank/DDBJ whole genome shotgun (WGS) entry which is preliminary data.</text>
</comment>
<feature type="compositionally biased region" description="Polar residues" evidence="2">
    <location>
        <begin position="225"/>
        <end position="241"/>
    </location>
</feature>
<feature type="region of interest" description="Disordered" evidence="2">
    <location>
        <begin position="197"/>
        <end position="247"/>
    </location>
</feature>
<dbReference type="Proteomes" id="UP001642502">
    <property type="component" value="Unassembled WGS sequence"/>
</dbReference>
<dbReference type="EMBL" id="CAWUON010000002">
    <property type="protein sequence ID" value="CAK7263212.1"/>
    <property type="molecule type" value="Genomic_DNA"/>
</dbReference>
<organism evidence="3 4">
    <name type="scientific">Sporothrix epigloea</name>
    <dbReference type="NCBI Taxonomy" id="1892477"/>
    <lineage>
        <taxon>Eukaryota</taxon>
        <taxon>Fungi</taxon>
        <taxon>Dikarya</taxon>
        <taxon>Ascomycota</taxon>
        <taxon>Pezizomycotina</taxon>
        <taxon>Sordariomycetes</taxon>
        <taxon>Sordariomycetidae</taxon>
        <taxon>Ophiostomatales</taxon>
        <taxon>Ophiostomataceae</taxon>
        <taxon>Sporothrix</taxon>
    </lineage>
</organism>
<evidence type="ECO:0000256" key="1">
    <source>
        <dbReference type="SAM" id="Coils"/>
    </source>
</evidence>
<evidence type="ECO:0000313" key="4">
    <source>
        <dbReference type="Proteomes" id="UP001642502"/>
    </source>
</evidence>
<evidence type="ECO:0000256" key="2">
    <source>
        <dbReference type="SAM" id="MobiDB-lite"/>
    </source>
</evidence>
<protein>
    <recommendedName>
        <fullName evidence="5">Developmental regulatory protein wetA</fullName>
    </recommendedName>
</protein>
<feature type="compositionally biased region" description="Low complexity" evidence="2">
    <location>
        <begin position="775"/>
        <end position="792"/>
    </location>
</feature>
<accession>A0ABP0D546</accession>
<name>A0ABP0D546_9PEZI</name>